<accession>A0A6A6SYQ7</accession>
<dbReference type="Gene3D" id="3.30.10.10">
    <property type="entry name" value="Trypsin Inhibitor V, subunit A"/>
    <property type="match status" value="1"/>
</dbReference>
<evidence type="ECO:0000313" key="2">
    <source>
        <dbReference type="EMBL" id="KAF2652865.1"/>
    </source>
</evidence>
<feature type="region of interest" description="Disordered" evidence="1">
    <location>
        <begin position="1"/>
        <end position="24"/>
    </location>
</feature>
<evidence type="ECO:0000313" key="3">
    <source>
        <dbReference type="Proteomes" id="UP000799324"/>
    </source>
</evidence>
<dbReference type="InterPro" id="IPR021719">
    <property type="entry name" value="Prot_inh_I78"/>
</dbReference>
<dbReference type="PANTHER" id="PTHR39600">
    <property type="entry name" value="PEPTIDASE INHIBITOR I78 FAMILY PROTEIN"/>
    <property type="match status" value="1"/>
</dbReference>
<name>A0A6A6SYQ7_9PLEO</name>
<evidence type="ECO:0008006" key="4">
    <source>
        <dbReference type="Google" id="ProtNLM"/>
    </source>
</evidence>
<organism evidence="2 3">
    <name type="scientific">Lophiostoma macrostomum CBS 122681</name>
    <dbReference type="NCBI Taxonomy" id="1314788"/>
    <lineage>
        <taxon>Eukaryota</taxon>
        <taxon>Fungi</taxon>
        <taxon>Dikarya</taxon>
        <taxon>Ascomycota</taxon>
        <taxon>Pezizomycotina</taxon>
        <taxon>Dothideomycetes</taxon>
        <taxon>Pleosporomycetidae</taxon>
        <taxon>Pleosporales</taxon>
        <taxon>Lophiostomataceae</taxon>
        <taxon>Lophiostoma</taxon>
    </lineage>
</organism>
<reference evidence="2" key="1">
    <citation type="journal article" date="2020" name="Stud. Mycol.">
        <title>101 Dothideomycetes genomes: a test case for predicting lifestyles and emergence of pathogens.</title>
        <authorList>
            <person name="Haridas S."/>
            <person name="Albert R."/>
            <person name="Binder M."/>
            <person name="Bloem J."/>
            <person name="Labutti K."/>
            <person name="Salamov A."/>
            <person name="Andreopoulos B."/>
            <person name="Baker S."/>
            <person name="Barry K."/>
            <person name="Bills G."/>
            <person name="Bluhm B."/>
            <person name="Cannon C."/>
            <person name="Castanera R."/>
            <person name="Culley D."/>
            <person name="Daum C."/>
            <person name="Ezra D."/>
            <person name="Gonzalez J."/>
            <person name="Henrissat B."/>
            <person name="Kuo A."/>
            <person name="Liang C."/>
            <person name="Lipzen A."/>
            <person name="Lutzoni F."/>
            <person name="Magnuson J."/>
            <person name="Mondo S."/>
            <person name="Nolan M."/>
            <person name="Ohm R."/>
            <person name="Pangilinan J."/>
            <person name="Park H.-J."/>
            <person name="Ramirez L."/>
            <person name="Alfaro M."/>
            <person name="Sun H."/>
            <person name="Tritt A."/>
            <person name="Yoshinaga Y."/>
            <person name="Zwiers L.-H."/>
            <person name="Turgeon B."/>
            <person name="Goodwin S."/>
            <person name="Spatafora J."/>
            <person name="Crous P."/>
            <person name="Grigoriev I."/>
        </authorList>
    </citation>
    <scope>NUCLEOTIDE SEQUENCE</scope>
    <source>
        <strain evidence="2">CBS 122681</strain>
    </source>
</reference>
<protein>
    <recommendedName>
        <fullName evidence="4">Proteinase inhibitor I78</fullName>
    </recommendedName>
</protein>
<keyword evidence="3" id="KW-1185">Reference proteome</keyword>
<dbReference type="Proteomes" id="UP000799324">
    <property type="component" value="Unassembled WGS sequence"/>
</dbReference>
<sequence>MPLVIPGLQSKDGNQSGGDDWTSKLMGKQIGDSHNETTFAKTDLPKEHRVIQPGGMSTMDHKPERLNIHVDEQGTVKDVKFG</sequence>
<dbReference type="EMBL" id="MU004392">
    <property type="protein sequence ID" value="KAF2652865.1"/>
    <property type="molecule type" value="Genomic_DNA"/>
</dbReference>
<dbReference type="AlphaFoldDB" id="A0A6A6SYQ7"/>
<dbReference type="Pfam" id="PF11720">
    <property type="entry name" value="Inhibitor_I78"/>
    <property type="match status" value="1"/>
</dbReference>
<gene>
    <name evidence="2" type="ORF">K491DRAFT_695196</name>
</gene>
<dbReference type="PANTHER" id="PTHR39600:SF1">
    <property type="entry name" value="PEPTIDASE INHIBITOR I78 FAMILY PROTEIN"/>
    <property type="match status" value="1"/>
</dbReference>
<proteinExistence type="predicted"/>
<evidence type="ECO:0000256" key="1">
    <source>
        <dbReference type="SAM" id="MobiDB-lite"/>
    </source>
</evidence>
<dbReference type="OrthoDB" id="10013825at2759"/>